<organism evidence="2">
    <name type="scientific">Campylobacter jejuni</name>
    <dbReference type="NCBI Taxonomy" id="197"/>
    <lineage>
        <taxon>Bacteria</taxon>
        <taxon>Pseudomonadati</taxon>
        <taxon>Campylobacterota</taxon>
        <taxon>Epsilonproteobacteria</taxon>
        <taxon>Campylobacterales</taxon>
        <taxon>Campylobacteraceae</taxon>
        <taxon>Campylobacter</taxon>
    </lineage>
</organism>
<evidence type="ECO:0008006" key="4">
    <source>
        <dbReference type="Google" id="ProtNLM"/>
    </source>
</evidence>
<dbReference type="EMBL" id="AACTEJ010000033">
    <property type="protein sequence ID" value="EAM0212290.1"/>
    <property type="molecule type" value="Genomic_DNA"/>
</dbReference>
<evidence type="ECO:0000313" key="3">
    <source>
        <dbReference type="EMBL" id="EAM0212290.1"/>
    </source>
</evidence>
<feature type="compositionally biased region" description="Basic and acidic residues" evidence="1">
    <location>
        <begin position="1"/>
        <end position="11"/>
    </location>
</feature>
<dbReference type="InterPro" id="IPR048113">
    <property type="entry name" value="FspA"/>
</dbReference>
<sequence length="111" mass="12339">MVKIQISDEARSLSQANSKNEKEYEIKVSQEKIENHKDQNSIQSSKGGGNPALEALIAKLAEILAKIAELTQKMTNANEQMKTTFQKQIDVLISQADVIQAQIQELQSQQA</sequence>
<dbReference type="AlphaFoldDB" id="A0A5Y1SDQ3"/>
<gene>
    <name evidence="3" type="ORF">D1130_08865</name>
    <name evidence="2" type="ORF">DUH84_08090</name>
</gene>
<name>A0A5Y1SDQ3_CAMJU</name>
<feature type="region of interest" description="Disordered" evidence="1">
    <location>
        <begin position="1"/>
        <end position="24"/>
    </location>
</feature>
<dbReference type="NCBIfam" id="NF041454">
    <property type="entry name" value="FspA"/>
    <property type="match status" value="1"/>
</dbReference>
<protein>
    <recommendedName>
        <fullName evidence="4">Flagella secreted protein</fullName>
    </recommendedName>
</protein>
<proteinExistence type="predicted"/>
<accession>A0A5Y1SDQ3</accession>
<dbReference type="EMBL" id="AACQNU010000067">
    <property type="protein sequence ID" value="EAL7092110.1"/>
    <property type="molecule type" value="Genomic_DNA"/>
</dbReference>
<evidence type="ECO:0000313" key="2">
    <source>
        <dbReference type="EMBL" id="EAL7092110.1"/>
    </source>
</evidence>
<evidence type="ECO:0000256" key="1">
    <source>
        <dbReference type="SAM" id="MobiDB-lite"/>
    </source>
</evidence>
<reference evidence="2" key="1">
    <citation type="submission" date="2018-07" db="EMBL/GenBank/DDBJ databases">
        <authorList>
            <consortium name="NARMS: The National Antimicrobial Resistance Monitoring System"/>
        </authorList>
    </citation>
    <scope>NUCLEOTIDE SEQUENCE</scope>
    <source>
        <strain evidence="2">FSIS11811530</strain>
        <strain evidence="3">FSIS21821905</strain>
    </source>
</reference>
<comment type="caution">
    <text evidence="2">The sequence shown here is derived from an EMBL/GenBank/DDBJ whole genome shotgun (WGS) entry which is preliminary data.</text>
</comment>